<protein>
    <submittedName>
        <fullName evidence="2">ComGF family competence protein</fullName>
    </submittedName>
</protein>
<feature type="transmembrane region" description="Helical" evidence="1">
    <location>
        <begin position="34"/>
        <end position="58"/>
    </location>
</feature>
<gene>
    <name evidence="2" type="ORF">HCX62_05310</name>
</gene>
<evidence type="ECO:0000256" key="1">
    <source>
        <dbReference type="SAM" id="Phobius"/>
    </source>
</evidence>
<evidence type="ECO:0000313" key="3">
    <source>
        <dbReference type="Proteomes" id="UP000572016"/>
    </source>
</evidence>
<keyword evidence="1" id="KW-0472">Membrane</keyword>
<dbReference type="AlphaFoldDB" id="A0A7X0ZZW8"/>
<comment type="caution">
    <text evidence="2">The sequence shown here is derived from an EMBL/GenBank/DDBJ whole genome shotgun (WGS) entry which is preliminary data.</text>
</comment>
<name>A0A7X0ZZW8_9LIST</name>
<dbReference type="PIRSF" id="PIRSF031611">
    <property type="entry name" value="Competence_ComGF"/>
    <property type="match status" value="1"/>
</dbReference>
<reference evidence="2 3" key="1">
    <citation type="submission" date="2020-03" db="EMBL/GenBank/DDBJ databases">
        <title>Soil Listeria distribution.</title>
        <authorList>
            <person name="Liao J."/>
            <person name="Wiedmann M."/>
        </authorList>
    </citation>
    <scope>NUCLEOTIDE SEQUENCE [LARGE SCALE GENOMIC DNA]</scope>
    <source>
        <strain evidence="2 3">FSL L7-0020</strain>
    </source>
</reference>
<dbReference type="NCBIfam" id="NF041002">
    <property type="entry name" value="pilin_ComGF"/>
    <property type="match status" value="1"/>
</dbReference>
<dbReference type="EMBL" id="JAATOD010000001">
    <property type="protein sequence ID" value="MBC2329468.1"/>
    <property type="molecule type" value="Genomic_DNA"/>
</dbReference>
<keyword evidence="1" id="KW-1133">Transmembrane helix</keyword>
<sequence>MKIQLKVFLIKEVSRSVLKIKQNRNAFYRNGSSAFTLLETILSITIILSISSLIPLFFECYNKTIQLSNIDQTTEWQLFLIQTRLELEKASNIQVDGNTLSFNNGKDQITYSKYRDLIRRQVNGKGHEPLLTQVKDYQLTKKERQLDLQVQDANERIYTSVFPLPEAKQHP</sequence>
<proteinExistence type="predicted"/>
<organism evidence="2 3">
    <name type="scientific">Listeria swaminathanii</name>
    <dbReference type="NCBI Taxonomy" id="2713501"/>
    <lineage>
        <taxon>Bacteria</taxon>
        <taxon>Bacillati</taxon>
        <taxon>Bacillota</taxon>
        <taxon>Bacilli</taxon>
        <taxon>Bacillales</taxon>
        <taxon>Listeriaceae</taxon>
        <taxon>Listeria</taxon>
    </lineage>
</organism>
<keyword evidence="1" id="KW-0812">Transmembrane</keyword>
<accession>A0A7X0ZZW8</accession>
<dbReference type="InterPro" id="IPR016977">
    <property type="entry name" value="ComGF"/>
</dbReference>
<dbReference type="Proteomes" id="UP000572016">
    <property type="component" value="Unassembled WGS sequence"/>
</dbReference>
<dbReference type="Pfam" id="PF15980">
    <property type="entry name" value="ComGF"/>
    <property type="match status" value="1"/>
</dbReference>
<evidence type="ECO:0000313" key="2">
    <source>
        <dbReference type="EMBL" id="MBC2329468.1"/>
    </source>
</evidence>